<dbReference type="PANTHER" id="PTHR48057:SF7">
    <property type="entry name" value="LEUCINE-RICH REPEAT SERINE_THREONINE-PROTEIN KINASE 1"/>
    <property type="match status" value="1"/>
</dbReference>
<reference evidence="2" key="1">
    <citation type="journal article" date="2022" name="Plant J.">
        <title>Strategies of tolerance reflected in two North American maple genomes.</title>
        <authorList>
            <person name="McEvoy S.L."/>
            <person name="Sezen U.U."/>
            <person name="Trouern-Trend A."/>
            <person name="McMahon S.M."/>
            <person name="Schaberg P.G."/>
            <person name="Yang J."/>
            <person name="Wegrzyn J.L."/>
            <person name="Swenson N.G."/>
        </authorList>
    </citation>
    <scope>NUCLEOTIDE SEQUENCE</scope>
    <source>
        <strain evidence="2">NS2018</strain>
    </source>
</reference>
<feature type="region of interest" description="Disordered" evidence="1">
    <location>
        <begin position="111"/>
        <end position="146"/>
    </location>
</feature>
<dbReference type="PANTHER" id="PTHR48057">
    <property type="entry name" value="LEUCINE-RICH REPEAT SERINE/THREONINE-PROTEIN KINASE 1"/>
    <property type="match status" value="1"/>
</dbReference>
<dbReference type="InterPro" id="IPR052595">
    <property type="entry name" value="LRRC69/RLP"/>
</dbReference>
<dbReference type="InterPro" id="IPR032675">
    <property type="entry name" value="LRR_dom_sf"/>
</dbReference>
<dbReference type="AlphaFoldDB" id="A0AA39SXA4"/>
<evidence type="ECO:0000313" key="3">
    <source>
        <dbReference type="Proteomes" id="UP001168877"/>
    </source>
</evidence>
<gene>
    <name evidence="2" type="ORF">LWI29_023068</name>
</gene>
<protein>
    <recommendedName>
        <fullName evidence="4">Leucine-rich repeat-containing N-terminal plant-type domain-containing protein</fullName>
    </recommendedName>
</protein>
<evidence type="ECO:0008006" key="4">
    <source>
        <dbReference type="Google" id="ProtNLM"/>
    </source>
</evidence>
<dbReference type="EMBL" id="JAUESC010000003">
    <property type="protein sequence ID" value="KAK0601312.1"/>
    <property type="molecule type" value="Genomic_DNA"/>
</dbReference>
<dbReference type="SUPFAM" id="SSF52058">
    <property type="entry name" value="L domain-like"/>
    <property type="match status" value="1"/>
</dbReference>
<keyword evidence="3" id="KW-1185">Reference proteome</keyword>
<accession>A0AA39SXA4</accession>
<reference evidence="2" key="2">
    <citation type="submission" date="2023-06" db="EMBL/GenBank/DDBJ databases">
        <authorList>
            <person name="Swenson N.G."/>
            <person name="Wegrzyn J.L."/>
            <person name="Mcevoy S.L."/>
        </authorList>
    </citation>
    <scope>NUCLEOTIDE SEQUENCE</scope>
    <source>
        <strain evidence="2">NS2018</strain>
        <tissue evidence="2">Leaf</tissue>
    </source>
</reference>
<dbReference type="Gene3D" id="3.80.10.10">
    <property type="entry name" value="Ribonuclease Inhibitor"/>
    <property type="match status" value="1"/>
</dbReference>
<organism evidence="2 3">
    <name type="scientific">Acer saccharum</name>
    <name type="common">Sugar maple</name>
    <dbReference type="NCBI Taxonomy" id="4024"/>
    <lineage>
        <taxon>Eukaryota</taxon>
        <taxon>Viridiplantae</taxon>
        <taxon>Streptophyta</taxon>
        <taxon>Embryophyta</taxon>
        <taxon>Tracheophyta</taxon>
        <taxon>Spermatophyta</taxon>
        <taxon>Magnoliopsida</taxon>
        <taxon>eudicotyledons</taxon>
        <taxon>Gunneridae</taxon>
        <taxon>Pentapetalae</taxon>
        <taxon>rosids</taxon>
        <taxon>malvids</taxon>
        <taxon>Sapindales</taxon>
        <taxon>Sapindaceae</taxon>
        <taxon>Hippocastanoideae</taxon>
        <taxon>Acereae</taxon>
        <taxon>Acer</taxon>
    </lineage>
</organism>
<proteinExistence type="predicted"/>
<dbReference type="Proteomes" id="UP001168877">
    <property type="component" value="Unassembled WGS sequence"/>
</dbReference>
<name>A0AA39SXA4_ACESA</name>
<comment type="caution">
    <text evidence="2">The sequence shown here is derived from an EMBL/GenBank/DDBJ whole genome shotgun (WGS) entry which is preliminary data.</text>
</comment>
<evidence type="ECO:0000313" key="2">
    <source>
        <dbReference type="EMBL" id="KAK0601312.1"/>
    </source>
</evidence>
<sequence>MAASELSATELERKALLNTGWFNNSFANNLPSNPCNWTGIFCNTAGSITEIDLSNHFSSYDIKGELGQLNFSCFPNLQVLNGSYQLSGNIPPQIGLLSKLKYLNLSSEWGDGEQPVDAKPINTLASSSARGDKSVHSPVEASMGQN</sequence>
<evidence type="ECO:0000256" key="1">
    <source>
        <dbReference type="SAM" id="MobiDB-lite"/>
    </source>
</evidence>